<comment type="cofactor">
    <cofactor evidence="1">
        <name>Mg(2+)</name>
        <dbReference type="ChEBI" id="CHEBI:18420"/>
    </cofactor>
</comment>
<evidence type="ECO:0000256" key="6">
    <source>
        <dbReference type="ARBA" id="ARBA00023027"/>
    </source>
</evidence>
<evidence type="ECO:0000256" key="2">
    <source>
        <dbReference type="ARBA" id="ARBA00012381"/>
    </source>
</evidence>
<sequence>MQQIWYVFKGNELLVCHSSEARLPTAPDIEVISDKFLKKGAFFIGDRMADEKSNEFWAEIPPDIDLPSGMITVGLREVGSLLGEQVFYRVARAYQLMNWSERYIFCMSCGDKLRPSSIDNGKICPSCGAVFYPPVTPAVIVAIEKDGKLLLARNANFPPTRYSIIAGFVEPGESFEDAVRREVKEEVSIEVKDIKYFGSQPWPFPHSIMVGFTAKWASGELKPDGREILDAGWFSADAMPDLPPGVSIARKLIDDFRRSHGVEL</sequence>
<keyword evidence="3" id="KW-0479">Metal-binding</keyword>
<dbReference type="InterPro" id="IPR015797">
    <property type="entry name" value="NUDIX_hydrolase-like_dom_sf"/>
</dbReference>
<keyword evidence="6" id="KW-0520">NAD</keyword>
<proteinExistence type="predicted"/>
<protein>
    <recommendedName>
        <fullName evidence="2">NAD(+) diphosphatase</fullName>
        <ecNumber evidence="2">3.6.1.22</ecNumber>
    </recommendedName>
</protein>
<gene>
    <name evidence="8" type="ORF">SAMN05444368_2001</name>
</gene>
<dbReference type="Gene3D" id="3.90.79.10">
    <property type="entry name" value="Nucleoside Triphosphate Pyrophosphohydrolase"/>
    <property type="match status" value="1"/>
</dbReference>
<dbReference type="Gene3D" id="3.90.79.20">
    <property type="match status" value="1"/>
</dbReference>
<accession>A0ABY1JFM8</accession>
<dbReference type="PROSITE" id="PS51462">
    <property type="entry name" value="NUDIX"/>
    <property type="match status" value="1"/>
</dbReference>
<keyword evidence="5" id="KW-0460">Magnesium</keyword>
<keyword evidence="9" id="KW-1185">Reference proteome</keyword>
<dbReference type="InterPro" id="IPR000086">
    <property type="entry name" value="NUDIX_hydrolase_dom"/>
</dbReference>
<dbReference type="Proteomes" id="UP000185093">
    <property type="component" value="Unassembled WGS sequence"/>
</dbReference>
<evidence type="ECO:0000313" key="9">
    <source>
        <dbReference type="Proteomes" id="UP000185093"/>
    </source>
</evidence>
<evidence type="ECO:0000256" key="4">
    <source>
        <dbReference type="ARBA" id="ARBA00022801"/>
    </source>
</evidence>
<dbReference type="CDD" id="cd03429">
    <property type="entry name" value="NUDIX_NADH_pyrophosphatase_Nudt13"/>
    <property type="match status" value="1"/>
</dbReference>
<dbReference type="Pfam" id="PF00293">
    <property type="entry name" value="NUDIX"/>
    <property type="match status" value="1"/>
</dbReference>
<evidence type="ECO:0000313" key="8">
    <source>
        <dbReference type="EMBL" id="SIN83774.1"/>
    </source>
</evidence>
<reference evidence="8 9" key="1">
    <citation type="submission" date="2016-11" db="EMBL/GenBank/DDBJ databases">
        <authorList>
            <person name="Varghese N."/>
            <person name="Submissions S."/>
        </authorList>
    </citation>
    <scope>NUCLEOTIDE SEQUENCE [LARGE SCALE GENOMIC DNA]</scope>
    <source>
        <strain evidence="8 9">DSM 20664</strain>
    </source>
</reference>
<comment type="caution">
    <text evidence="8">The sequence shown here is derived from an EMBL/GenBank/DDBJ whole genome shotgun (WGS) entry which is preliminary data.</text>
</comment>
<dbReference type="PANTHER" id="PTHR11383:SF3">
    <property type="entry name" value="NAD(P)H PYROPHOSPHATASE NUDT13, MITOCHONDRIAL"/>
    <property type="match status" value="1"/>
</dbReference>
<evidence type="ECO:0000259" key="7">
    <source>
        <dbReference type="PROSITE" id="PS51462"/>
    </source>
</evidence>
<dbReference type="InterPro" id="IPR015375">
    <property type="entry name" value="NADH_PPase-like_N"/>
</dbReference>
<dbReference type="NCBIfam" id="NF001299">
    <property type="entry name" value="PRK00241.1"/>
    <property type="match status" value="1"/>
</dbReference>
<dbReference type="SUPFAM" id="SSF55811">
    <property type="entry name" value="Nudix"/>
    <property type="match status" value="1"/>
</dbReference>
<evidence type="ECO:0000256" key="5">
    <source>
        <dbReference type="ARBA" id="ARBA00022842"/>
    </source>
</evidence>
<evidence type="ECO:0000256" key="3">
    <source>
        <dbReference type="ARBA" id="ARBA00022723"/>
    </source>
</evidence>
<dbReference type="EMBL" id="FSQZ01000002">
    <property type="protein sequence ID" value="SIN83774.1"/>
    <property type="molecule type" value="Genomic_DNA"/>
</dbReference>
<dbReference type="PANTHER" id="PTHR11383">
    <property type="entry name" value="NUCLEOSIDE DIPHOSPHATE-LINKED MOIETY X MOTIF 13"/>
    <property type="match status" value="1"/>
</dbReference>
<feature type="domain" description="Nudix hydrolase" evidence="7">
    <location>
        <begin position="134"/>
        <end position="258"/>
    </location>
</feature>
<dbReference type="EC" id="3.6.1.22" evidence="2"/>
<dbReference type="InterPro" id="IPR049734">
    <property type="entry name" value="NudC-like_C"/>
</dbReference>
<keyword evidence="4" id="KW-0378">Hydrolase</keyword>
<organism evidence="8 9">
    <name type="scientific">Acetomicrobium flavidum</name>
    <dbReference type="NCBI Taxonomy" id="49896"/>
    <lineage>
        <taxon>Bacteria</taxon>
        <taxon>Thermotogati</taxon>
        <taxon>Synergistota</taxon>
        <taxon>Synergistia</taxon>
        <taxon>Synergistales</taxon>
        <taxon>Acetomicrobiaceae</taxon>
        <taxon>Acetomicrobium</taxon>
    </lineage>
</organism>
<dbReference type="Pfam" id="PF09296">
    <property type="entry name" value="NUDIX-like"/>
    <property type="match status" value="1"/>
</dbReference>
<name>A0ABY1JFM8_9BACT</name>
<evidence type="ECO:0000256" key="1">
    <source>
        <dbReference type="ARBA" id="ARBA00001946"/>
    </source>
</evidence>